<dbReference type="PIRSF" id="PIRSF000484">
    <property type="entry name" value="NAPRT"/>
    <property type="match status" value="1"/>
</dbReference>
<dbReference type="SUPFAM" id="SSF54675">
    <property type="entry name" value="Nicotinate/Quinolinate PRTase N-terminal domain-like"/>
    <property type="match status" value="1"/>
</dbReference>
<evidence type="ECO:0000256" key="2">
    <source>
        <dbReference type="ARBA" id="ARBA00010897"/>
    </source>
</evidence>
<name>A0A6J4H4K7_9CHLR</name>
<dbReference type="GO" id="GO:0004516">
    <property type="term" value="F:nicotinate phosphoribosyltransferase activity"/>
    <property type="evidence" value="ECO:0007669"/>
    <property type="project" value="UniProtKB-UniRule"/>
</dbReference>
<dbReference type="NCBIfam" id="NF009131">
    <property type="entry name" value="PRK12484.1"/>
    <property type="match status" value="1"/>
</dbReference>
<accession>A0A6J4H4K7</accession>
<dbReference type="NCBIfam" id="NF006695">
    <property type="entry name" value="PRK09243.1-2"/>
    <property type="match status" value="1"/>
</dbReference>
<sequence>MEDRAERLTTGILFTDAYQLTMAQVYFRLGIHERPALFEHFFRSYPNYGSHSAGYCISAGLQTLVEWMPRARFGSAEIEVLRELKGRNGARLFGEDFLHWLERDGSFERLTLRAIPEGRVAHPHVPLTVVEGPLAMAQILETSLLNQINFQTLIATKAARVRESARGGTVLEFGLRRAQNGGGNAGTRAALIGGADFSSNVGMSAVLGVPAKGTHAHSLVQAGIALGLSELDAFRAYADSYPDDTLLLVDTIDTLGSGLPNAIKVFEELRRKGHEPVGVRLDSGDLAYLTIHAAQMLDQAGFPNTSIVLSNNLDELVMWQIISQIRQEAPREGLDPEELIRRLVFGVGTQLITSAGESALGGVYKLVALHRDGEWTPAIKVSDSREKTANPGHKRAWRLYDRRGKATADVLGLAHEELQAQTDITLHHPGDYMKSRSVHRDEVEVEPLHVDILREGQLVYNWPSLDELRETRRADVARLDAGVRRLIHPHIYHVSLTEALWNLKQDLVARARRSSKG</sequence>
<dbReference type="Gene3D" id="3.20.20.70">
    <property type="entry name" value="Aldolase class I"/>
    <property type="match status" value="1"/>
</dbReference>
<dbReference type="EMBL" id="CADCTK010000061">
    <property type="protein sequence ID" value="CAA9214856.1"/>
    <property type="molecule type" value="Genomic_DNA"/>
</dbReference>
<dbReference type="InterPro" id="IPR041619">
    <property type="entry name" value="NAPRTase_C"/>
</dbReference>
<dbReference type="InterPro" id="IPR013785">
    <property type="entry name" value="Aldolase_TIM"/>
</dbReference>
<evidence type="ECO:0000259" key="10">
    <source>
        <dbReference type="Pfam" id="PF04095"/>
    </source>
</evidence>
<comment type="PTM">
    <text evidence="9">Transiently phosphorylated on a His residue during the reaction cycle. Phosphorylation strongly increases the affinity for substrates and increases the rate of nicotinate D-ribonucleotide production. Dephosphorylation regenerates the low-affinity form of the enzyme, leading to product release.</text>
</comment>
<dbReference type="GO" id="GO:0016757">
    <property type="term" value="F:glycosyltransferase activity"/>
    <property type="evidence" value="ECO:0007669"/>
    <property type="project" value="UniProtKB-KW"/>
</dbReference>
<evidence type="ECO:0000256" key="8">
    <source>
        <dbReference type="ARBA" id="ARBA00048668"/>
    </source>
</evidence>
<dbReference type="CDD" id="cd01570">
    <property type="entry name" value="NAPRTase_A"/>
    <property type="match status" value="1"/>
</dbReference>
<evidence type="ECO:0000256" key="9">
    <source>
        <dbReference type="RuleBase" id="RU365100"/>
    </source>
</evidence>
<protein>
    <recommendedName>
        <fullName evidence="3 9">Nicotinate phosphoribosyltransferase</fullName>
        <ecNumber evidence="3 9">6.3.4.21</ecNumber>
    </recommendedName>
</protein>
<keyword evidence="13" id="KW-0328">Glycosyltransferase</keyword>
<evidence type="ECO:0000256" key="6">
    <source>
        <dbReference type="ARBA" id="ARBA00022642"/>
    </source>
</evidence>
<dbReference type="SUPFAM" id="SSF51690">
    <property type="entry name" value="Nicotinate/Quinolinate PRTase C-terminal domain-like"/>
    <property type="match status" value="1"/>
</dbReference>
<dbReference type="InterPro" id="IPR036068">
    <property type="entry name" value="Nicotinate_pribotase-like_C"/>
</dbReference>
<dbReference type="PANTHER" id="PTHR11098:SF1">
    <property type="entry name" value="NICOTINATE PHOSPHORIBOSYLTRANSFERASE"/>
    <property type="match status" value="1"/>
</dbReference>
<comment type="similarity">
    <text evidence="2 9">Belongs to the NAPRTase family.</text>
</comment>
<evidence type="ECO:0000256" key="5">
    <source>
        <dbReference type="ARBA" id="ARBA00022598"/>
    </source>
</evidence>
<evidence type="ECO:0000256" key="7">
    <source>
        <dbReference type="ARBA" id="ARBA00022679"/>
    </source>
</evidence>
<comment type="pathway">
    <text evidence="1 9">Cofactor biosynthesis; NAD(+) biosynthesis; nicotinate D-ribonucleotide from nicotinate: step 1/1.</text>
</comment>
<reference evidence="13" key="1">
    <citation type="submission" date="2020-02" db="EMBL/GenBank/DDBJ databases">
        <authorList>
            <person name="Meier V. D."/>
        </authorList>
    </citation>
    <scope>NUCLEOTIDE SEQUENCE</scope>
    <source>
        <strain evidence="13">AVDCRST_MAG26</strain>
    </source>
</reference>
<comment type="function">
    <text evidence="9">Catalyzes the first step in the biosynthesis of NAD from nicotinic acid, the ATP-dependent synthesis of beta-nicotinate D-ribonucleotide from nicotinate and 5-phospho-D-ribose 1-phosphate.</text>
</comment>
<organism evidence="13">
    <name type="scientific">uncultured Chloroflexia bacterium</name>
    <dbReference type="NCBI Taxonomy" id="1672391"/>
    <lineage>
        <taxon>Bacteria</taxon>
        <taxon>Bacillati</taxon>
        <taxon>Chloroflexota</taxon>
        <taxon>Chloroflexia</taxon>
        <taxon>environmental samples</taxon>
    </lineage>
</organism>
<gene>
    <name evidence="13" type="ORF">AVDCRST_MAG26-269</name>
</gene>
<dbReference type="Pfam" id="PF17956">
    <property type="entry name" value="NAPRTase_C"/>
    <property type="match status" value="1"/>
</dbReference>
<dbReference type="InterPro" id="IPR040727">
    <property type="entry name" value="NAPRTase_N"/>
</dbReference>
<dbReference type="UniPathway" id="UPA00253">
    <property type="reaction ID" value="UER00457"/>
</dbReference>
<evidence type="ECO:0000256" key="4">
    <source>
        <dbReference type="ARBA" id="ARBA00022553"/>
    </source>
</evidence>
<dbReference type="InterPro" id="IPR006405">
    <property type="entry name" value="Nic_PRibTrfase_pncB"/>
</dbReference>
<evidence type="ECO:0000256" key="1">
    <source>
        <dbReference type="ARBA" id="ARBA00004952"/>
    </source>
</evidence>
<feature type="domain" description="Nicotinate phosphoribosyltransferase N-terminal" evidence="11">
    <location>
        <begin position="13"/>
        <end position="149"/>
    </location>
</feature>
<evidence type="ECO:0000259" key="11">
    <source>
        <dbReference type="Pfam" id="PF17767"/>
    </source>
</evidence>
<dbReference type="AlphaFoldDB" id="A0A6J4H4K7"/>
<dbReference type="GO" id="GO:0034355">
    <property type="term" value="P:NAD+ biosynthetic process via the salvage pathway"/>
    <property type="evidence" value="ECO:0007669"/>
    <property type="project" value="TreeGrafter"/>
</dbReference>
<dbReference type="PANTHER" id="PTHR11098">
    <property type="entry name" value="NICOTINATE PHOSPHORIBOSYLTRANSFERASE"/>
    <property type="match status" value="1"/>
</dbReference>
<evidence type="ECO:0000259" key="12">
    <source>
        <dbReference type="Pfam" id="PF17956"/>
    </source>
</evidence>
<keyword evidence="7 9" id="KW-0808">Transferase</keyword>
<comment type="catalytic activity">
    <reaction evidence="8 9">
        <text>5-phospho-alpha-D-ribose 1-diphosphate + nicotinate + ATP + H2O = nicotinate beta-D-ribonucleotide + ADP + phosphate + diphosphate</text>
        <dbReference type="Rhea" id="RHEA:36163"/>
        <dbReference type="ChEBI" id="CHEBI:15377"/>
        <dbReference type="ChEBI" id="CHEBI:30616"/>
        <dbReference type="ChEBI" id="CHEBI:32544"/>
        <dbReference type="ChEBI" id="CHEBI:33019"/>
        <dbReference type="ChEBI" id="CHEBI:43474"/>
        <dbReference type="ChEBI" id="CHEBI:57502"/>
        <dbReference type="ChEBI" id="CHEBI:58017"/>
        <dbReference type="ChEBI" id="CHEBI:456216"/>
        <dbReference type="EC" id="6.3.4.21"/>
    </reaction>
</comment>
<evidence type="ECO:0000313" key="13">
    <source>
        <dbReference type="EMBL" id="CAA9214856.1"/>
    </source>
</evidence>
<evidence type="ECO:0000256" key="3">
    <source>
        <dbReference type="ARBA" id="ARBA00013236"/>
    </source>
</evidence>
<dbReference type="GO" id="GO:0005829">
    <property type="term" value="C:cytosol"/>
    <property type="evidence" value="ECO:0007669"/>
    <property type="project" value="TreeGrafter"/>
</dbReference>
<dbReference type="Gene3D" id="3.20.140.10">
    <property type="entry name" value="nicotinate phosphoribosyltransferase"/>
    <property type="match status" value="1"/>
</dbReference>
<dbReference type="NCBIfam" id="TIGR01513">
    <property type="entry name" value="NAPRTase_put"/>
    <property type="match status" value="1"/>
</dbReference>
<keyword evidence="6 9" id="KW-0662">Pyridine nucleotide biosynthesis</keyword>
<dbReference type="EC" id="6.3.4.21" evidence="3 9"/>
<feature type="domain" description="Nicotinate phosphoribosyltransferase C-terminal" evidence="12">
    <location>
        <begin position="394"/>
        <end position="504"/>
    </location>
</feature>
<keyword evidence="4" id="KW-0597">Phosphoprotein</keyword>
<dbReference type="Pfam" id="PF04095">
    <property type="entry name" value="NAPRTase"/>
    <property type="match status" value="1"/>
</dbReference>
<keyword evidence="5 9" id="KW-0436">Ligase</keyword>
<proteinExistence type="inferred from homology"/>
<dbReference type="InterPro" id="IPR041525">
    <property type="entry name" value="N/Namide_PRibTrfase"/>
</dbReference>
<dbReference type="InterPro" id="IPR007229">
    <property type="entry name" value="Nic_PRibTrfase-Fam"/>
</dbReference>
<feature type="domain" description="Nicotinate/nicotinamide phosphoribosyltransferase" evidence="10">
    <location>
        <begin position="198"/>
        <end position="389"/>
    </location>
</feature>
<dbReference type="Pfam" id="PF17767">
    <property type="entry name" value="NAPRTase_N"/>
    <property type="match status" value="1"/>
</dbReference>